<feature type="region of interest" description="Disordered" evidence="1">
    <location>
        <begin position="1"/>
        <end position="25"/>
    </location>
</feature>
<protein>
    <submittedName>
        <fullName evidence="2">Uncharacterized protein</fullName>
    </submittedName>
</protein>
<evidence type="ECO:0000313" key="3">
    <source>
        <dbReference type="Proteomes" id="UP001341840"/>
    </source>
</evidence>
<reference evidence="2 3" key="1">
    <citation type="journal article" date="2023" name="Plants (Basel)">
        <title>Bridging the Gap: Combining Genomics and Transcriptomics Approaches to Understand Stylosanthes scabra, an Orphan Legume from the Brazilian Caatinga.</title>
        <authorList>
            <person name="Ferreira-Neto J.R.C."/>
            <person name="da Silva M.D."/>
            <person name="Binneck E."/>
            <person name="de Melo N.F."/>
            <person name="da Silva R.H."/>
            <person name="de Melo A.L.T.M."/>
            <person name="Pandolfi V."/>
            <person name="Bustamante F.O."/>
            <person name="Brasileiro-Vidal A.C."/>
            <person name="Benko-Iseppon A.M."/>
        </authorList>
    </citation>
    <scope>NUCLEOTIDE SEQUENCE [LARGE SCALE GENOMIC DNA]</scope>
    <source>
        <tissue evidence="2">Leaves</tissue>
    </source>
</reference>
<name>A0ABU6X8W6_9FABA</name>
<feature type="compositionally biased region" description="Basic and acidic residues" evidence="1">
    <location>
        <begin position="1"/>
        <end position="14"/>
    </location>
</feature>
<dbReference type="Proteomes" id="UP001341840">
    <property type="component" value="Unassembled WGS sequence"/>
</dbReference>
<comment type="caution">
    <text evidence="2">The sequence shown here is derived from an EMBL/GenBank/DDBJ whole genome shotgun (WGS) entry which is preliminary data.</text>
</comment>
<evidence type="ECO:0000256" key="1">
    <source>
        <dbReference type="SAM" id="MobiDB-lite"/>
    </source>
</evidence>
<evidence type="ECO:0000313" key="2">
    <source>
        <dbReference type="EMBL" id="MED6194271.1"/>
    </source>
</evidence>
<organism evidence="2 3">
    <name type="scientific">Stylosanthes scabra</name>
    <dbReference type="NCBI Taxonomy" id="79078"/>
    <lineage>
        <taxon>Eukaryota</taxon>
        <taxon>Viridiplantae</taxon>
        <taxon>Streptophyta</taxon>
        <taxon>Embryophyta</taxon>
        <taxon>Tracheophyta</taxon>
        <taxon>Spermatophyta</taxon>
        <taxon>Magnoliopsida</taxon>
        <taxon>eudicotyledons</taxon>
        <taxon>Gunneridae</taxon>
        <taxon>Pentapetalae</taxon>
        <taxon>rosids</taxon>
        <taxon>fabids</taxon>
        <taxon>Fabales</taxon>
        <taxon>Fabaceae</taxon>
        <taxon>Papilionoideae</taxon>
        <taxon>50 kb inversion clade</taxon>
        <taxon>dalbergioids sensu lato</taxon>
        <taxon>Dalbergieae</taxon>
        <taxon>Pterocarpus clade</taxon>
        <taxon>Stylosanthes</taxon>
    </lineage>
</organism>
<accession>A0ABU6X8W6</accession>
<dbReference type="EMBL" id="JASCZI010211551">
    <property type="protein sequence ID" value="MED6194271.1"/>
    <property type="molecule type" value="Genomic_DNA"/>
</dbReference>
<gene>
    <name evidence="2" type="ORF">PIB30_026923</name>
</gene>
<keyword evidence="3" id="KW-1185">Reference proteome</keyword>
<sequence>MKARSKEGKAEESNKTSNISNGDVPIASLIRKDTEEKIELWDEIVKVMDAMGVPMMVGGDFNEVVMGDLPLLDSLGNLEVEE</sequence>
<proteinExistence type="predicted"/>